<comment type="caution">
    <text evidence="1">The sequence shown here is derived from an EMBL/GenBank/DDBJ whole genome shotgun (WGS) entry which is preliminary data.</text>
</comment>
<evidence type="ECO:0000313" key="1">
    <source>
        <dbReference type="EMBL" id="HGY57223.1"/>
    </source>
</evidence>
<gene>
    <name evidence="1" type="ORF">ENK44_16055</name>
</gene>
<reference evidence="1" key="1">
    <citation type="journal article" date="2020" name="mSystems">
        <title>Genome- and Community-Level Interaction Insights into Carbon Utilization and Element Cycling Functions of Hydrothermarchaeota in Hydrothermal Sediment.</title>
        <authorList>
            <person name="Zhou Z."/>
            <person name="Liu Y."/>
            <person name="Xu W."/>
            <person name="Pan J."/>
            <person name="Luo Z.H."/>
            <person name="Li M."/>
        </authorList>
    </citation>
    <scope>NUCLEOTIDE SEQUENCE [LARGE SCALE GENOMIC DNA]</scope>
    <source>
        <strain evidence="1">HyVt-577</strain>
    </source>
</reference>
<protein>
    <submittedName>
        <fullName evidence="1">Uncharacterized protein</fullName>
    </submittedName>
</protein>
<sequence>MTYSFTQGNRFAAALFILVLLVPSAYCREDDWFYDEGKKDKLLFLHTLVNYELNPHWWFVWDENLLRESALKFSFGSVEIHDLLINARLMMNEKIADGTYFQADMDWYRSHWVNREKKNLYLGLEQNVVSGLGFFVQFNPYFNKEYIDARLGVVYADEDRRRYIRLAAQWDDFLWQEKNPQKGEYTNSPLALFWQFRQNIGKVWFFSEGYWGSEYGKQFNNIEKEPLLSAEKGRNAEITVRIYYGDRERLPLYLTAYHYRFFTSQTYRNAPDSKSYDNRITTVGLEYKYYFSDDFSLRVGARYVWQASIAKGAVEFDYGRRELMPSLFAEYHINDKNSIELAVMESFYDWQSNSGNETYKFAEKGNIEKVKLGWDIRLTPNTRVQISLSHVFSIWGFGGGNIQYLMYF</sequence>
<dbReference type="Proteomes" id="UP000885779">
    <property type="component" value="Unassembled WGS sequence"/>
</dbReference>
<accession>A0A7V4U3X6</accession>
<proteinExistence type="predicted"/>
<dbReference type="EMBL" id="DRQG01000149">
    <property type="protein sequence ID" value="HGY57223.1"/>
    <property type="molecule type" value="Genomic_DNA"/>
</dbReference>
<organism evidence="1">
    <name type="scientific">Caldithrix abyssi</name>
    <dbReference type="NCBI Taxonomy" id="187145"/>
    <lineage>
        <taxon>Bacteria</taxon>
        <taxon>Pseudomonadati</taxon>
        <taxon>Calditrichota</taxon>
        <taxon>Calditrichia</taxon>
        <taxon>Calditrichales</taxon>
        <taxon>Calditrichaceae</taxon>
        <taxon>Caldithrix</taxon>
    </lineage>
</organism>
<name>A0A7V4U3X6_CALAY</name>
<dbReference type="AlphaFoldDB" id="A0A7V4U3X6"/>